<dbReference type="Proteomes" id="UP000823890">
    <property type="component" value="Unassembled WGS sequence"/>
</dbReference>
<proteinExistence type="predicted"/>
<sequence>MNRFSEKDWKLFRSKISDWQEAYMEKLNQEYIELLSGDGYASDKFWALEKRIREDKKDCGVQCEMSRSTQFYVMASLLREGAITFDDLEDFSDDLKETMRRFAK</sequence>
<dbReference type="InterPro" id="IPR053747">
    <property type="entry name" value="Fluoresc_Recovery_Reg"/>
</dbReference>
<evidence type="ECO:0000313" key="2">
    <source>
        <dbReference type="Proteomes" id="UP000823890"/>
    </source>
</evidence>
<organism evidence="1 2">
    <name type="scientific">Candidatus Mediterraneibacter faecipullorum</name>
    <dbReference type="NCBI Taxonomy" id="2838670"/>
    <lineage>
        <taxon>Bacteria</taxon>
        <taxon>Bacillati</taxon>
        <taxon>Bacillota</taxon>
        <taxon>Clostridia</taxon>
        <taxon>Lachnospirales</taxon>
        <taxon>Lachnospiraceae</taxon>
        <taxon>Mediterraneibacter</taxon>
    </lineage>
</organism>
<dbReference type="AlphaFoldDB" id="A0A9D2SUL7"/>
<accession>A0A9D2SUL7</accession>
<comment type="caution">
    <text evidence="1">The sequence shown here is derived from an EMBL/GenBank/DDBJ whole genome shotgun (WGS) entry which is preliminary data.</text>
</comment>
<protein>
    <submittedName>
        <fullName evidence="1">Multidrug transporter</fullName>
    </submittedName>
</protein>
<name>A0A9D2SUL7_9FIRM</name>
<evidence type="ECO:0000313" key="1">
    <source>
        <dbReference type="EMBL" id="HJC34934.1"/>
    </source>
</evidence>
<reference evidence="1" key="1">
    <citation type="journal article" date="2021" name="PeerJ">
        <title>Extensive microbial diversity within the chicken gut microbiome revealed by metagenomics and culture.</title>
        <authorList>
            <person name="Gilroy R."/>
            <person name="Ravi A."/>
            <person name="Getino M."/>
            <person name="Pursley I."/>
            <person name="Horton D.L."/>
            <person name="Alikhan N.F."/>
            <person name="Baker D."/>
            <person name="Gharbi K."/>
            <person name="Hall N."/>
            <person name="Watson M."/>
            <person name="Adriaenssens E.M."/>
            <person name="Foster-Nyarko E."/>
            <person name="Jarju S."/>
            <person name="Secka A."/>
            <person name="Antonio M."/>
            <person name="Oren A."/>
            <person name="Chaudhuri R.R."/>
            <person name="La Ragione R."/>
            <person name="Hildebrand F."/>
            <person name="Pallen M.J."/>
        </authorList>
    </citation>
    <scope>NUCLEOTIDE SEQUENCE</scope>
    <source>
        <strain evidence="1">ChiW19-954</strain>
    </source>
</reference>
<gene>
    <name evidence="1" type="ORF">H9758_10160</name>
</gene>
<dbReference type="Gene3D" id="6.10.140.1840">
    <property type="match status" value="1"/>
</dbReference>
<reference evidence="1" key="2">
    <citation type="submission" date="2021-04" db="EMBL/GenBank/DDBJ databases">
        <authorList>
            <person name="Gilroy R."/>
        </authorList>
    </citation>
    <scope>NUCLEOTIDE SEQUENCE</scope>
    <source>
        <strain evidence="1">ChiW19-954</strain>
    </source>
</reference>
<dbReference type="EMBL" id="DWWO01000121">
    <property type="protein sequence ID" value="HJC34934.1"/>
    <property type="molecule type" value="Genomic_DNA"/>
</dbReference>